<evidence type="ECO:0000256" key="1">
    <source>
        <dbReference type="SAM" id="Phobius"/>
    </source>
</evidence>
<keyword evidence="3" id="KW-1185">Reference proteome</keyword>
<proteinExistence type="predicted"/>
<reference evidence="2 3" key="1">
    <citation type="submission" date="2019-03" db="EMBL/GenBank/DDBJ databases">
        <title>Draft genome of Massilia hortus sp. nov., a novel bacterial species of the Oxalobacteraceae family.</title>
        <authorList>
            <person name="Peta V."/>
            <person name="Raths R."/>
            <person name="Bucking H."/>
        </authorList>
    </citation>
    <scope>NUCLEOTIDE SEQUENCE [LARGE SCALE GENOMIC DNA]</scope>
    <source>
        <strain evidence="2 3">ONC3</strain>
    </source>
</reference>
<evidence type="ECO:0000313" key="2">
    <source>
        <dbReference type="EMBL" id="TFW35896.1"/>
    </source>
</evidence>
<name>A0A4Y9T8D7_9BURK</name>
<accession>A0A4Y9T8D7</accession>
<feature type="transmembrane region" description="Helical" evidence="1">
    <location>
        <begin position="43"/>
        <end position="60"/>
    </location>
</feature>
<evidence type="ECO:0008006" key="4">
    <source>
        <dbReference type="Google" id="ProtNLM"/>
    </source>
</evidence>
<dbReference type="AlphaFoldDB" id="A0A4Y9T8D7"/>
<feature type="transmembrane region" description="Helical" evidence="1">
    <location>
        <begin position="102"/>
        <end position="122"/>
    </location>
</feature>
<dbReference type="OrthoDB" id="5998965at2"/>
<keyword evidence="1" id="KW-0812">Transmembrane</keyword>
<sequence length="148" mass="16642">MSEISTLRLYLLRSLYLFIAVGLSIYVWPAILSPSSKVVDSHTVVQAMLGTLSLLSLLGLRYPLKMLPLLIFELGWKIFWIVAFALPMWLGPGLNEYARDTLLETAVGVVLIPLILPWGFIFRNYVRAPSTPWFKTGYSGTTDHPQSV</sequence>
<protein>
    <recommendedName>
        <fullName evidence="4">Transmembrane protein</fullName>
    </recommendedName>
</protein>
<dbReference type="Proteomes" id="UP000297258">
    <property type="component" value="Unassembled WGS sequence"/>
</dbReference>
<keyword evidence="1" id="KW-0472">Membrane</keyword>
<comment type="caution">
    <text evidence="2">The sequence shown here is derived from an EMBL/GenBank/DDBJ whole genome shotgun (WGS) entry which is preliminary data.</text>
</comment>
<keyword evidence="1" id="KW-1133">Transmembrane helix</keyword>
<feature type="transmembrane region" description="Helical" evidence="1">
    <location>
        <begin position="12"/>
        <end position="31"/>
    </location>
</feature>
<evidence type="ECO:0000313" key="3">
    <source>
        <dbReference type="Proteomes" id="UP000297258"/>
    </source>
</evidence>
<feature type="transmembrane region" description="Helical" evidence="1">
    <location>
        <begin position="67"/>
        <end position="90"/>
    </location>
</feature>
<dbReference type="RefSeq" id="WP_135187870.1">
    <property type="nucleotide sequence ID" value="NZ_SPUM01000006.1"/>
</dbReference>
<dbReference type="EMBL" id="SPUM01000006">
    <property type="protein sequence ID" value="TFW35896.1"/>
    <property type="molecule type" value="Genomic_DNA"/>
</dbReference>
<gene>
    <name evidence="2" type="ORF">E4O92_00935</name>
</gene>
<organism evidence="2 3">
    <name type="scientific">Massilia horti</name>
    <dbReference type="NCBI Taxonomy" id="2562153"/>
    <lineage>
        <taxon>Bacteria</taxon>
        <taxon>Pseudomonadati</taxon>
        <taxon>Pseudomonadota</taxon>
        <taxon>Betaproteobacteria</taxon>
        <taxon>Burkholderiales</taxon>
        <taxon>Oxalobacteraceae</taxon>
        <taxon>Telluria group</taxon>
        <taxon>Massilia</taxon>
    </lineage>
</organism>